<dbReference type="RefSeq" id="WP_136962807.1">
    <property type="nucleotide sequence ID" value="NZ_CP039690.1"/>
</dbReference>
<dbReference type="Gene3D" id="2.60.130.10">
    <property type="entry name" value="Aromatic compound dioxygenase"/>
    <property type="match status" value="1"/>
</dbReference>
<dbReference type="PROSITE" id="PS51318">
    <property type="entry name" value="TAT"/>
    <property type="match status" value="1"/>
</dbReference>
<sequence>MAIVTTPWIGRREVVTGLAAAATSLILPPALARAQSALPPTPRQTEGPFYPTNWQGDVDADLVVVRGEAARALGQVIHIQGRVLDLSGQPVAGAAVEIWQCDSRGIYLHPRDESRDRRRDSGFQGRGRSLADTGGRYRFRTIRPVAYGSRTPHIHFKVALPAGRNLITQMYVFGEPLNARDGVLNGIRDPRQRDSVIVRLEPANGLEAGAMAATFDIVVG</sequence>
<dbReference type="CDD" id="cd03459">
    <property type="entry name" value="3_4-PCD"/>
    <property type="match status" value="1"/>
</dbReference>
<evidence type="ECO:0000313" key="5">
    <source>
        <dbReference type="EMBL" id="QCI67376.1"/>
    </source>
</evidence>
<organism evidence="5 6">
    <name type="scientific">Phreatobacter stygius</name>
    <dbReference type="NCBI Taxonomy" id="1940610"/>
    <lineage>
        <taxon>Bacteria</taxon>
        <taxon>Pseudomonadati</taxon>
        <taxon>Pseudomonadota</taxon>
        <taxon>Alphaproteobacteria</taxon>
        <taxon>Hyphomicrobiales</taxon>
        <taxon>Phreatobacteraceae</taxon>
        <taxon>Phreatobacter</taxon>
    </lineage>
</organism>
<reference evidence="5 6" key="1">
    <citation type="submission" date="2019-04" db="EMBL/GenBank/DDBJ databases">
        <title>Phreatobacter aquaticus sp. nov.</title>
        <authorList>
            <person name="Choi A."/>
        </authorList>
    </citation>
    <scope>NUCLEOTIDE SEQUENCE [LARGE SCALE GENOMIC DNA]</scope>
    <source>
        <strain evidence="5 6">KCTC 52518</strain>
    </source>
</reference>
<protein>
    <submittedName>
        <fullName evidence="5">Intradiol ring-cleavage dioxygenase</fullName>
    </submittedName>
</protein>
<dbReference type="InterPro" id="IPR015889">
    <property type="entry name" value="Intradiol_dOase_core"/>
</dbReference>
<dbReference type="OrthoDB" id="9805815at2"/>
<evidence type="ECO:0000256" key="1">
    <source>
        <dbReference type="ARBA" id="ARBA00007825"/>
    </source>
</evidence>
<comment type="similarity">
    <text evidence="1">Belongs to the intradiol ring-cleavage dioxygenase family.</text>
</comment>
<dbReference type="InterPro" id="IPR000627">
    <property type="entry name" value="Intradiol_dOase_C"/>
</dbReference>
<dbReference type="Pfam" id="PF00775">
    <property type="entry name" value="Dioxygenase_C"/>
    <property type="match status" value="1"/>
</dbReference>
<gene>
    <name evidence="5" type="ORF">E8M01_26015</name>
</gene>
<name>A0A4D7BDD3_9HYPH</name>
<dbReference type="InterPro" id="IPR050770">
    <property type="entry name" value="Intradiol_RC_Dioxygenase"/>
</dbReference>
<evidence type="ECO:0000313" key="6">
    <source>
        <dbReference type="Proteomes" id="UP000298781"/>
    </source>
</evidence>
<dbReference type="InterPro" id="IPR039387">
    <property type="entry name" value="3_4-PCD"/>
</dbReference>
<dbReference type="GO" id="GO:0008199">
    <property type="term" value="F:ferric iron binding"/>
    <property type="evidence" value="ECO:0007669"/>
    <property type="project" value="InterPro"/>
</dbReference>
<keyword evidence="2 5" id="KW-0223">Dioxygenase</keyword>
<feature type="domain" description="Intradiol ring-cleavage dioxygenases" evidence="4">
    <location>
        <begin position="79"/>
        <end position="107"/>
    </location>
</feature>
<keyword evidence="3" id="KW-0560">Oxidoreductase</keyword>
<dbReference type="AlphaFoldDB" id="A0A4D7BDD3"/>
<evidence type="ECO:0000256" key="2">
    <source>
        <dbReference type="ARBA" id="ARBA00022964"/>
    </source>
</evidence>
<dbReference type="KEGG" id="pstg:E8M01_26015"/>
<accession>A0A4D7BDD3</accession>
<dbReference type="GO" id="GO:0018578">
    <property type="term" value="F:protocatechuate 3,4-dioxygenase activity"/>
    <property type="evidence" value="ECO:0007669"/>
    <property type="project" value="InterPro"/>
</dbReference>
<dbReference type="PANTHER" id="PTHR33711">
    <property type="entry name" value="DIOXYGENASE, PUTATIVE (AFU_ORTHOLOGUE AFUA_2G02910)-RELATED"/>
    <property type="match status" value="1"/>
</dbReference>
<evidence type="ECO:0000259" key="4">
    <source>
        <dbReference type="PROSITE" id="PS00083"/>
    </source>
</evidence>
<dbReference type="InterPro" id="IPR006311">
    <property type="entry name" value="TAT_signal"/>
</dbReference>
<evidence type="ECO:0000256" key="3">
    <source>
        <dbReference type="ARBA" id="ARBA00023002"/>
    </source>
</evidence>
<dbReference type="PROSITE" id="PS00083">
    <property type="entry name" value="INTRADIOL_DIOXYGENAS"/>
    <property type="match status" value="1"/>
</dbReference>
<keyword evidence="6" id="KW-1185">Reference proteome</keyword>
<dbReference type="EMBL" id="CP039690">
    <property type="protein sequence ID" value="QCI67376.1"/>
    <property type="molecule type" value="Genomic_DNA"/>
</dbReference>
<dbReference type="SUPFAM" id="SSF49482">
    <property type="entry name" value="Aromatic compound dioxygenase"/>
    <property type="match status" value="1"/>
</dbReference>
<dbReference type="Proteomes" id="UP000298781">
    <property type="component" value="Chromosome"/>
</dbReference>
<dbReference type="PANTHER" id="PTHR33711:SF10">
    <property type="entry name" value="INTRADIOL RING-CLEAVAGE DIOXYGENASES DOMAIN-CONTAINING PROTEIN"/>
    <property type="match status" value="1"/>
</dbReference>
<proteinExistence type="inferred from homology"/>